<dbReference type="STRING" id="1237896.T0M4R6"/>
<feature type="signal peptide" evidence="5">
    <location>
        <begin position="1"/>
        <end position="16"/>
    </location>
</feature>
<dbReference type="GO" id="GO:0008270">
    <property type="term" value="F:zinc ion binding"/>
    <property type="evidence" value="ECO:0007669"/>
    <property type="project" value="UniProtKB-KW"/>
</dbReference>
<keyword evidence="5" id="KW-0732">Signal</keyword>
<dbReference type="PROSITE" id="PS50865">
    <property type="entry name" value="ZF_MYND_2"/>
    <property type="match status" value="1"/>
</dbReference>
<proteinExistence type="predicted"/>
<keyword evidence="3" id="KW-0862">Zinc</keyword>
<dbReference type="InterPro" id="IPR002893">
    <property type="entry name" value="Znf_MYND"/>
</dbReference>
<comment type="caution">
    <text evidence="7">The sequence shown here is derived from an EMBL/GenBank/DDBJ whole genome shotgun (WGS) entry which is preliminary data.</text>
</comment>
<evidence type="ECO:0000256" key="5">
    <source>
        <dbReference type="SAM" id="SignalP"/>
    </source>
</evidence>
<reference evidence="8" key="1">
    <citation type="journal article" date="2013" name="Mol. Plant Microbe Interact.">
        <title>Global aspects of pacC regulation of pathogenicity genes in Colletotrichum gloeosporioides as revealed by transcriptome analysis.</title>
        <authorList>
            <person name="Alkan N."/>
            <person name="Meng X."/>
            <person name="Friedlander G."/>
            <person name="Reuveni E."/>
            <person name="Sukno S."/>
            <person name="Sherman A."/>
            <person name="Thon M."/>
            <person name="Fluhr R."/>
            <person name="Prusky D."/>
        </authorList>
    </citation>
    <scope>NUCLEOTIDE SEQUENCE [LARGE SCALE GENOMIC DNA]</scope>
    <source>
        <strain evidence="8">Cg-14</strain>
    </source>
</reference>
<evidence type="ECO:0000259" key="6">
    <source>
        <dbReference type="PROSITE" id="PS50865"/>
    </source>
</evidence>
<protein>
    <recommendedName>
        <fullName evidence="6">MYND-type domain-containing protein</fullName>
    </recommendedName>
</protein>
<evidence type="ECO:0000256" key="1">
    <source>
        <dbReference type="ARBA" id="ARBA00022723"/>
    </source>
</evidence>
<organism evidence="7 8">
    <name type="scientific">Colletotrichum gloeosporioides (strain Cg-14)</name>
    <name type="common">Anthracnose fungus</name>
    <name type="synonym">Glomerella cingulata</name>
    <dbReference type="NCBI Taxonomy" id="1237896"/>
    <lineage>
        <taxon>Eukaryota</taxon>
        <taxon>Fungi</taxon>
        <taxon>Dikarya</taxon>
        <taxon>Ascomycota</taxon>
        <taxon>Pezizomycotina</taxon>
        <taxon>Sordariomycetes</taxon>
        <taxon>Hypocreomycetidae</taxon>
        <taxon>Glomerellales</taxon>
        <taxon>Glomerellaceae</taxon>
        <taxon>Colletotrichum</taxon>
        <taxon>Colletotrichum gloeosporioides species complex</taxon>
    </lineage>
</organism>
<dbReference type="HOGENOM" id="CLU_076139_1_0_1"/>
<dbReference type="Pfam" id="PF01753">
    <property type="entry name" value="zf-MYND"/>
    <property type="match status" value="1"/>
</dbReference>
<sequence length="317" mass="35549">MQSAIIILSLAMLAAGAPKSGNGVVVRSLDDLAHVGDGEVVRLKRVKRCEFAAAAPENAIVNKRGDTPTDCEDVPTFITNWYHHNESERIIATPQMPNITTPPQVEERLTSFADTWRFPEFEKLDSDQDVVGTPFYDEPGDRWCLLAEITDVSLMLRIRLVARDREGESLVIAFYPDNDATEVLDTTKLKVGHTIALLYPHQHYFLDGTQGVRVEDVSTCRVFPVKLAELFRINSGLCAYTGTLGTPKKCHSCGKEDPSVVKCGRCGLYYYCNKDCQTLGWNQKGHKQDCRVLKDPNLRALFKITVGEGEHRFQFPR</sequence>
<feature type="domain" description="MYND-type" evidence="6">
    <location>
        <begin position="250"/>
        <end position="290"/>
    </location>
</feature>
<name>T0M4R6_COLGC</name>
<dbReference type="Proteomes" id="UP000015530">
    <property type="component" value="Unassembled WGS sequence"/>
</dbReference>
<keyword evidence="1" id="KW-0479">Metal-binding</keyword>
<dbReference type="Gene3D" id="6.10.140.2220">
    <property type="match status" value="1"/>
</dbReference>
<gene>
    <name evidence="7" type="ORF">CGLO_04258</name>
</gene>
<evidence type="ECO:0000256" key="2">
    <source>
        <dbReference type="ARBA" id="ARBA00022771"/>
    </source>
</evidence>
<evidence type="ECO:0000256" key="3">
    <source>
        <dbReference type="ARBA" id="ARBA00022833"/>
    </source>
</evidence>
<evidence type="ECO:0000256" key="4">
    <source>
        <dbReference type="PROSITE-ProRule" id="PRU00134"/>
    </source>
</evidence>
<accession>T0M4R6</accession>
<dbReference type="PROSITE" id="PS01360">
    <property type="entry name" value="ZF_MYND_1"/>
    <property type="match status" value="1"/>
</dbReference>
<dbReference type="OrthoDB" id="265717at2759"/>
<feature type="chain" id="PRO_5004580620" description="MYND-type domain-containing protein" evidence="5">
    <location>
        <begin position="17"/>
        <end position="317"/>
    </location>
</feature>
<keyword evidence="2 4" id="KW-0863">Zinc-finger</keyword>
<dbReference type="EMBL" id="AMYD01000866">
    <property type="protein sequence ID" value="EQB55800.1"/>
    <property type="molecule type" value="Genomic_DNA"/>
</dbReference>
<evidence type="ECO:0000313" key="8">
    <source>
        <dbReference type="Proteomes" id="UP000015530"/>
    </source>
</evidence>
<dbReference type="SUPFAM" id="SSF144232">
    <property type="entry name" value="HIT/MYND zinc finger-like"/>
    <property type="match status" value="1"/>
</dbReference>
<evidence type="ECO:0000313" key="7">
    <source>
        <dbReference type="EMBL" id="EQB55800.1"/>
    </source>
</evidence>
<dbReference type="AlphaFoldDB" id="T0M4R6"/>